<evidence type="ECO:0000313" key="7">
    <source>
        <dbReference type="Proteomes" id="UP001274896"/>
    </source>
</evidence>
<feature type="region of interest" description="Disordered" evidence="2">
    <location>
        <begin position="37"/>
        <end position="78"/>
    </location>
</feature>
<feature type="region of interest" description="Disordered" evidence="2">
    <location>
        <begin position="359"/>
        <end position="378"/>
    </location>
</feature>
<dbReference type="EMBL" id="JAUCMX010000009">
    <property type="protein sequence ID" value="KAK3535702.1"/>
    <property type="molecule type" value="Genomic_DNA"/>
</dbReference>
<reference evidence="6" key="1">
    <citation type="submission" date="2023-06" db="EMBL/GenBank/DDBJ databases">
        <title>Male Hemibagrus guttatus genome.</title>
        <authorList>
            <person name="Bian C."/>
        </authorList>
    </citation>
    <scope>NUCLEOTIDE SEQUENCE</scope>
    <source>
        <strain evidence="6">Male_cb2023</strain>
        <tissue evidence="6">Muscle</tissue>
    </source>
</reference>
<keyword evidence="1" id="KW-0175">Coiled coil</keyword>
<feature type="domain" description="Resistance to inhibitors of cholinesterase protein 3 N-terminal" evidence="5">
    <location>
        <begin position="17"/>
        <end position="166"/>
    </location>
</feature>
<protein>
    <recommendedName>
        <fullName evidence="5">Resistance to inhibitors of cholinesterase protein 3 N-terminal domain-containing protein</fullName>
    </recommendedName>
</protein>
<evidence type="ECO:0000256" key="2">
    <source>
        <dbReference type="SAM" id="MobiDB-lite"/>
    </source>
</evidence>
<feature type="compositionally biased region" description="Basic and acidic residues" evidence="2">
    <location>
        <begin position="255"/>
        <end position="283"/>
    </location>
</feature>
<keyword evidence="3" id="KW-0812">Transmembrane</keyword>
<accession>A0AAE0QYZ2</accession>
<evidence type="ECO:0000313" key="6">
    <source>
        <dbReference type="EMBL" id="KAK3535702.1"/>
    </source>
</evidence>
<keyword evidence="7" id="KW-1185">Reference proteome</keyword>
<feature type="region of interest" description="Disordered" evidence="2">
    <location>
        <begin position="233"/>
        <end position="339"/>
    </location>
</feature>
<name>A0AAE0QYZ2_9TELE</name>
<dbReference type="GO" id="GO:0043025">
    <property type="term" value="C:neuronal cell body"/>
    <property type="evidence" value="ECO:0007669"/>
    <property type="project" value="TreeGrafter"/>
</dbReference>
<evidence type="ECO:0000256" key="1">
    <source>
        <dbReference type="SAM" id="Coils"/>
    </source>
</evidence>
<keyword evidence="3" id="KW-1133">Transmembrane helix</keyword>
<evidence type="ECO:0000259" key="5">
    <source>
        <dbReference type="Pfam" id="PF15361"/>
    </source>
</evidence>
<dbReference type="InterPro" id="IPR032763">
    <property type="entry name" value="RIC3_N"/>
</dbReference>
<dbReference type="Pfam" id="PF15361">
    <property type="entry name" value="RIC3"/>
    <property type="match status" value="1"/>
</dbReference>
<proteinExistence type="predicted"/>
<dbReference type="GO" id="GO:0034394">
    <property type="term" value="P:protein localization to cell surface"/>
    <property type="evidence" value="ECO:0007669"/>
    <property type="project" value="TreeGrafter"/>
</dbReference>
<dbReference type="InterPro" id="IPR026160">
    <property type="entry name" value="Ric3"/>
</dbReference>
<dbReference type="GO" id="GO:0045202">
    <property type="term" value="C:synapse"/>
    <property type="evidence" value="ECO:0007669"/>
    <property type="project" value="GOC"/>
</dbReference>
<gene>
    <name evidence="6" type="ORF">QTP70_020558</name>
</gene>
<keyword evidence="3" id="KW-0472">Membrane</keyword>
<feature type="compositionally biased region" description="Acidic residues" evidence="2">
    <location>
        <begin position="209"/>
        <end position="219"/>
    </location>
</feature>
<feature type="coiled-coil region" evidence="1">
    <location>
        <begin position="147"/>
        <end position="174"/>
    </location>
</feature>
<comment type="caution">
    <text evidence="6">The sequence shown here is derived from an EMBL/GenBank/DDBJ whole genome shotgun (WGS) entry which is preliminary data.</text>
</comment>
<feature type="region of interest" description="Disordered" evidence="2">
    <location>
        <begin position="200"/>
        <end position="220"/>
    </location>
</feature>
<keyword evidence="4" id="KW-0732">Signal</keyword>
<dbReference type="Proteomes" id="UP001274896">
    <property type="component" value="Unassembled WGS sequence"/>
</dbReference>
<dbReference type="PANTHER" id="PTHR21723:SF4">
    <property type="entry name" value="ZGC:92489"/>
    <property type="match status" value="1"/>
</dbReference>
<dbReference type="PANTHER" id="PTHR21723">
    <property type="entry name" value="RESISTANCE TO INHIBITORS OF CHOLINESTERASE PROTEIN 3 RIC3"/>
    <property type="match status" value="1"/>
</dbReference>
<evidence type="ECO:0000256" key="3">
    <source>
        <dbReference type="SAM" id="Phobius"/>
    </source>
</evidence>
<dbReference type="AlphaFoldDB" id="A0AAE0QYZ2"/>
<organism evidence="6 7">
    <name type="scientific">Hemibagrus guttatus</name>
    <dbReference type="NCBI Taxonomy" id="175788"/>
    <lineage>
        <taxon>Eukaryota</taxon>
        <taxon>Metazoa</taxon>
        <taxon>Chordata</taxon>
        <taxon>Craniata</taxon>
        <taxon>Vertebrata</taxon>
        <taxon>Euteleostomi</taxon>
        <taxon>Actinopterygii</taxon>
        <taxon>Neopterygii</taxon>
        <taxon>Teleostei</taxon>
        <taxon>Ostariophysi</taxon>
        <taxon>Siluriformes</taxon>
        <taxon>Bagridae</taxon>
        <taxon>Hemibagrus</taxon>
    </lineage>
</organism>
<feature type="compositionally biased region" description="Acidic residues" evidence="2">
    <location>
        <begin position="237"/>
        <end position="254"/>
    </location>
</feature>
<feature type="signal peptide" evidence="4">
    <location>
        <begin position="1"/>
        <end position="29"/>
    </location>
</feature>
<feature type="transmembrane region" description="Helical" evidence="3">
    <location>
        <begin position="93"/>
        <end position="114"/>
    </location>
</feature>
<dbReference type="GO" id="GO:0007271">
    <property type="term" value="P:synaptic transmission, cholinergic"/>
    <property type="evidence" value="ECO:0007669"/>
    <property type="project" value="TreeGrafter"/>
</dbReference>
<feature type="chain" id="PRO_5042058222" description="Resistance to inhibitors of cholinesterase protein 3 N-terminal domain-containing protein" evidence="4">
    <location>
        <begin position="30"/>
        <end position="378"/>
    </location>
</feature>
<sequence>MSMSTFQKVTVVSCMCVCVALLLPKLLLSGAGGGGGGGGRRDPASAEGARFPPTLQRKSVVAPPRGAGGNSAHHSEAIARAKGSTAAAGKSNLAGQIIPVYGFGILLYILYIIFKITSRGKVIKPHESRVPAARSENMKRKITDFELTQLQERLKETEEVMERIVSRARNTQRAECVSVDQEEKLLLQLREITRVMQEGRLVDGFPSEPESDQFTDDPEEMLKRWSSHCCPVHHQTDEEETERADRQTDDEETEQADRQTDNEETERADRHTDDEETERADRQTDDEETERADRQTDDEETERADRQTDDEETERADRQTGGCERNECSGAGGEEEEEICTELMEQSAVQSWNMLPSGGHVIRRRSGRGAAQGTESFH</sequence>
<evidence type="ECO:0000256" key="4">
    <source>
        <dbReference type="SAM" id="SignalP"/>
    </source>
</evidence>
<feature type="compositionally biased region" description="Acidic residues" evidence="2">
    <location>
        <begin position="284"/>
        <end position="314"/>
    </location>
</feature>
<dbReference type="GO" id="GO:0043005">
    <property type="term" value="C:neuron projection"/>
    <property type="evidence" value="ECO:0007669"/>
    <property type="project" value="TreeGrafter"/>
</dbReference>